<keyword evidence="2" id="KW-0560">Oxidoreductase</keyword>
<evidence type="ECO:0000313" key="7">
    <source>
        <dbReference type="Proteomes" id="UP001501586"/>
    </source>
</evidence>
<accession>A0ABP8EGV5</accession>
<sequence>MIGGGPAGLSAATWLGRYQRSTVVVDAGEHRNRFSEAAHGLLGSDPISPHTLLAEARAGLAQYPHVRLVSGTVTGVERTPDGTFRAEIDGEQITVQRIVLATGVRDRIPELVGITEHYALDVHHCPACDGFTIRGQEIIVLGAGDGVPAFAAELLDWAVRVRIVTDSSHPAVDAVQRTALDEHGMEVVDGVAEALIGEPGALQGVRLADGTLVPGSAVFFSYAHDPSSSIAAQLGCELDHEGRVEVNGFQLSSVEGVYAAGDLTPGLQLVPIAIGKGTAAGVACATSLRGHSTAAPAPDPAPPTRRFATGGNS</sequence>
<keyword evidence="1" id="KW-0285">Flavoprotein</keyword>
<evidence type="ECO:0000256" key="2">
    <source>
        <dbReference type="ARBA" id="ARBA00023002"/>
    </source>
</evidence>
<proteinExistence type="predicted"/>
<protein>
    <submittedName>
        <fullName evidence="6">NAD(P)/FAD-dependent oxidoreductase</fullName>
    </submittedName>
</protein>
<dbReference type="Proteomes" id="UP001501586">
    <property type="component" value="Unassembled WGS sequence"/>
</dbReference>
<organism evidence="6 7">
    <name type="scientific">Brevibacterium daeguense</name>
    <dbReference type="NCBI Taxonomy" id="909936"/>
    <lineage>
        <taxon>Bacteria</taxon>
        <taxon>Bacillati</taxon>
        <taxon>Actinomycetota</taxon>
        <taxon>Actinomycetes</taxon>
        <taxon>Micrococcales</taxon>
        <taxon>Brevibacteriaceae</taxon>
        <taxon>Brevibacterium</taxon>
    </lineage>
</organism>
<dbReference type="EMBL" id="BAABAZ010000004">
    <property type="protein sequence ID" value="GAA4283175.1"/>
    <property type="molecule type" value="Genomic_DNA"/>
</dbReference>
<comment type="catalytic activity">
    <reaction evidence="3">
        <text>[thioredoxin]-dithiol + NADP(+) = [thioredoxin]-disulfide + NADPH + H(+)</text>
        <dbReference type="Rhea" id="RHEA:20345"/>
        <dbReference type="Rhea" id="RHEA-COMP:10698"/>
        <dbReference type="Rhea" id="RHEA-COMP:10700"/>
        <dbReference type="ChEBI" id="CHEBI:15378"/>
        <dbReference type="ChEBI" id="CHEBI:29950"/>
        <dbReference type="ChEBI" id="CHEBI:50058"/>
        <dbReference type="ChEBI" id="CHEBI:57783"/>
        <dbReference type="ChEBI" id="CHEBI:58349"/>
        <dbReference type="EC" id="1.8.1.9"/>
    </reaction>
</comment>
<dbReference type="PANTHER" id="PTHR48105">
    <property type="entry name" value="THIOREDOXIN REDUCTASE 1-RELATED-RELATED"/>
    <property type="match status" value="1"/>
</dbReference>
<feature type="domain" description="FAD/NAD(P)-binding" evidence="5">
    <location>
        <begin position="2"/>
        <end position="277"/>
    </location>
</feature>
<gene>
    <name evidence="6" type="ORF">GCM10022261_07060</name>
</gene>
<comment type="caution">
    <text evidence="6">The sequence shown here is derived from an EMBL/GenBank/DDBJ whole genome shotgun (WGS) entry which is preliminary data.</text>
</comment>
<evidence type="ECO:0000259" key="5">
    <source>
        <dbReference type="Pfam" id="PF07992"/>
    </source>
</evidence>
<evidence type="ECO:0000256" key="1">
    <source>
        <dbReference type="ARBA" id="ARBA00022630"/>
    </source>
</evidence>
<dbReference type="InterPro" id="IPR023753">
    <property type="entry name" value="FAD/NAD-binding_dom"/>
</dbReference>
<dbReference type="Pfam" id="PF07992">
    <property type="entry name" value="Pyr_redox_2"/>
    <property type="match status" value="1"/>
</dbReference>
<keyword evidence="7" id="KW-1185">Reference proteome</keyword>
<evidence type="ECO:0000313" key="6">
    <source>
        <dbReference type="EMBL" id="GAA4283175.1"/>
    </source>
</evidence>
<evidence type="ECO:0000256" key="4">
    <source>
        <dbReference type="SAM" id="MobiDB-lite"/>
    </source>
</evidence>
<reference evidence="7" key="1">
    <citation type="journal article" date="2019" name="Int. J. Syst. Evol. Microbiol.">
        <title>The Global Catalogue of Microorganisms (GCM) 10K type strain sequencing project: providing services to taxonomists for standard genome sequencing and annotation.</title>
        <authorList>
            <consortium name="The Broad Institute Genomics Platform"/>
            <consortium name="The Broad Institute Genome Sequencing Center for Infectious Disease"/>
            <person name="Wu L."/>
            <person name="Ma J."/>
        </authorList>
    </citation>
    <scope>NUCLEOTIDE SEQUENCE [LARGE SCALE GENOMIC DNA]</scope>
    <source>
        <strain evidence="7">JCM 17458</strain>
    </source>
</reference>
<dbReference type="InterPro" id="IPR050097">
    <property type="entry name" value="Ferredoxin-NADP_redctase_2"/>
</dbReference>
<dbReference type="InterPro" id="IPR036188">
    <property type="entry name" value="FAD/NAD-bd_sf"/>
</dbReference>
<dbReference type="SUPFAM" id="SSF51905">
    <property type="entry name" value="FAD/NAD(P)-binding domain"/>
    <property type="match status" value="1"/>
</dbReference>
<dbReference type="PRINTS" id="PR00368">
    <property type="entry name" value="FADPNR"/>
</dbReference>
<feature type="region of interest" description="Disordered" evidence="4">
    <location>
        <begin position="291"/>
        <end position="313"/>
    </location>
</feature>
<name>A0ABP8EGV5_9MICO</name>
<evidence type="ECO:0000256" key="3">
    <source>
        <dbReference type="ARBA" id="ARBA00048132"/>
    </source>
</evidence>
<dbReference type="Gene3D" id="3.50.50.60">
    <property type="entry name" value="FAD/NAD(P)-binding domain"/>
    <property type="match status" value="2"/>
</dbReference>